<evidence type="ECO:0000256" key="2">
    <source>
        <dbReference type="ARBA" id="ARBA00005546"/>
    </source>
</evidence>
<keyword evidence="6 8" id="KW-0539">Nucleus</keyword>
<comment type="similarity">
    <text evidence="2 8">Belongs to the CGI121/TPRKB family.</text>
</comment>
<keyword evidence="5" id="KW-0819">tRNA processing</keyword>
<gene>
    <name evidence="9" type="ORF">FSPOR_515</name>
</gene>
<evidence type="ECO:0000256" key="8">
    <source>
        <dbReference type="RuleBase" id="RU004398"/>
    </source>
</evidence>
<dbReference type="InterPro" id="IPR013926">
    <property type="entry name" value="CGI121/TPRKB"/>
</dbReference>
<evidence type="ECO:0000313" key="9">
    <source>
        <dbReference type="EMBL" id="RGP75717.1"/>
    </source>
</evidence>
<protein>
    <recommendedName>
        <fullName evidence="4">EKC/KEOPS complex subunit CGI121</fullName>
    </recommendedName>
    <alternativeName>
        <fullName evidence="3">EKC/KEOPS complex subunit cgi121</fullName>
    </alternativeName>
</protein>
<dbReference type="GO" id="GO:0005634">
    <property type="term" value="C:nucleus"/>
    <property type="evidence" value="ECO:0007669"/>
    <property type="project" value="UniProtKB-SubCell"/>
</dbReference>
<evidence type="ECO:0000256" key="6">
    <source>
        <dbReference type="ARBA" id="ARBA00023242"/>
    </source>
</evidence>
<dbReference type="EMBL" id="PXOF01000013">
    <property type="protein sequence ID" value="RGP75717.1"/>
    <property type="molecule type" value="Genomic_DNA"/>
</dbReference>
<dbReference type="Proteomes" id="UP000266152">
    <property type="component" value="Unassembled WGS sequence"/>
</dbReference>
<comment type="subcellular location">
    <subcellularLocation>
        <location evidence="1">Nucleus</location>
    </subcellularLocation>
</comment>
<dbReference type="AlphaFoldDB" id="A0A395SU66"/>
<dbReference type="GO" id="GO:0005829">
    <property type="term" value="C:cytosol"/>
    <property type="evidence" value="ECO:0007669"/>
    <property type="project" value="TreeGrafter"/>
</dbReference>
<name>A0A395SU66_FUSSP</name>
<dbReference type="GO" id="GO:0002949">
    <property type="term" value="P:tRNA threonylcarbamoyladenosine modification"/>
    <property type="evidence" value="ECO:0007669"/>
    <property type="project" value="TreeGrafter"/>
</dbReference>
<accession>A0A395SU66</accession>
<dbReference type="GO" id="GO:0000408">
    <property type="term" value="C:EKC/KEOPS complex"/>
    <property type="evidence" value="ECO:0007669"/>
    <property type="project" value="TreeGrafter"/>
</dbReference>
<evidence type="ECO:0000256" key="7">
    <source>
        <dbReference type="ARBA" id="ARBA00025043"/>
    </source>
</evidence>
<dbReference type="Pfam" id="PF08617">
    <property type="entry name" value="CGI-121"/>
    <property type="match status" value="1"/>
</dbReference>
<proteinExistence type="inferred from homology"/>
<dbReference type="PANTHER" id="PTHR15840:SF10">
    <property type="entry name" value="EKC_KEOPS COMPLEX SUBUNIT TPRKB"/>
    <property type="match status" value="1"/>
</dbReference>
<evidence type="ECO:0000256" key="3">
    <source>
        <dbReference type="ARBA" id="ARBA00015316"/>
    </source>
</evidence>
<dbReference type="Gene3D" id="3.30.2380.10">
    <property type="entry name" value="CGI121/TPRKB"/>
    <property type="match status" value="2"/>
</dbReference>
<comment type="caution">
    <text evidence="9">The sequence shown here is derived from an EMBL/GenBank/DDBJ whole genome shotgun (WGS) entry which is preliminary data.</text>
</comment>
<sequence length="156" mass="17616">MALETVTLEHLPASHKVYVALFRDVKNAAFLHQQLLARNPEFEYAFIDASVIADAYRRYGISPSTKDLIVVKVTFPGEDGAEPLTQDQIWEHLKNNVEGEAVSITDEQISIATDVPKVRKYYKLNGLKWLDDIQDEKVKQKEMESLVIGAMALRGV</sequence>
<evidence type="ECO:0000256" key="1">
    <source>
        <dbReference type="ARBA" id="ARBA00004123"/>
    </source>
</evidence>
<evidence type="ECO:0000256" key="4">
    <source>
        <dbReference type="ARBA" id="ARBA00016009"/>
    </source>
</evidence>
<keyword evidence="10" id="KW-1185">Reference proteome</keyword>
<dbReference type="PANTHER" id="PTHR15840">
    <property type="entry name" value="CGI-121 FAMILY MEMBER"/>
    <property type="match status" value="1"/>
</dbReference>
<reference evidence="9 10" key="1">
    <citation type="journal article" date="2018" name="PLoS Pathog.">
        <title>Evolution of structural diversity of trichothecenes, a family of toxins produced by plant pathogenic and entomopathogenic fungi.</title>
        <authorList>
            <person name="Proctor R.H."/>
            <person name="McCormick S.P."/>
            <person name="Kim H.S."/>
            <person name="Cardoza R.E."/>
            <person name="Stanley A.M."/>
            <person name="Lindo L."/>
            <person name="Kelly A."/>
            <person name="Brown D.W."/>
            <person name="Lee T."/>
            <person name="Vaughan M.M."/>
            <person name="Alexander N.J."/>
            <person name="Busman M."/>
            <person name="Gutierrez S."/>
        </authorList>
    </citation>
    <scope>NUCLEOTIDE SEQUENCE [LARGE SCALE GENOMIC DNA]</scope>
    <source>
        <strain evidence="9 10">NRRL 3299</strain>
    </source>
</reference>
<organism evidence="9 10">
    <name type="scientific">Fusarium sporotrichioides</name>
    <dbReference type="NCBI Taxonomy" id="5514"/>
    <lineage>
        <taxon>Eukaryota</taxon>
        <taxon>Fungi</taxon>
        <taxon>Dikarya</taxon>
        <taxon>Ascomycota</taxon>
        <taxon>Pezizomycotina</taxon>
        <taxon>Sordariomycetes</taxon>
        <taxon>Hypocreomycetidae</taxon>
        <taxon>Hypocreales</taxon>
        <taxon>Nectriaceae</taxon>
        <taxon>Fusarium</taxon>
    </lineage>
</organism>
<evidence type="ECO:0000256" key="5">
    <source>
        <dbReference type="ARBA" id="ARBA00022694"/>
    </source>
</evidence>
<evidence type="ECO:0000313" key="10">
    <source>
        <dbReference type="Proteomes" id="UP000266152"/>
    </source>
</evidence>
<dbReference type="SUPFAM" id="SSF143870">
    <property type="entry name" value="PF0523-like"/>
    <property type="match status" value="1"/>
</dbReference>
<comment type="function">
    <text evidence="7">Component of the EKC/KEOPS complex that is required for the formation of a threonylcarbamoyl group on adenosine at position 37 (t(6)A37) in tRNAs that read codons beginning with adenine. The complex is probably involved in the transfer of the threonylcarbamoyl moiety of threonylcarbamoyl-AMP (TC-AMP) to the N6 group of A37. CGI121 acts as an allosteric effector that regulates the t(6)A activity of the complex. The EKC/KEOPS complex also promotes both telomere uncapping and telomere elongation. The complex is required for efficient recruitment of transcriptional coactivators. CGI121 is not required for tRNA modification.</text>
</comment>
<dbReference type="STRING" id="5514.A0A395SU66"/>
<dbReference type="InterPro" id="IPR036504">
    <property type="entry name" value="CGI121/TPRKB_sf"/>
</dbReference>